<feature type="compositionally biased region" description="Basic and acidic residues" evidence="1">
    <location>
        <begin position="444"/>
        <end position="459"/>
    </location>
</feature>
<reference evidence="2" key="1">
    <citation type="submission" date="2022-10" db="EMBL/GenBank/DDBJ databases">
        <authorList>
            <person name="Chen Y."/>
            <person name="Dougan E. K."/>
            <person name="Chan C."/>
            <person name="Rhodes N."/>
            <person name="Thang M."/>
        </authorList>
    </citation>
    <scope>NUCLEOTIDE SEQUENCE</scope>
</reference>
<protein>
    <submittedName>
        <fullName evidence="2">Uncharacterized protein</fullName>
    </submittedName>
</protein>
<name>A0A9P1BNC7_9DINO</name>
<proteinExistence type="predicted"/>
<comment type="caution">
    <text evidence="2">The sequence shown here is derived from an EMBL/GenBank/DDBJ whole genome shotgun (WGS) entry which is preliminary data.</text>
</comment>
<dbReference type="EMBL" id="CAMXCT010000277">
    <property type="protein sequence ID" value="CAI3976532.1"/>
    <property type="molecule type" value="Genomic_DNA"/>
</dbReference>
<dbReference type="EMBL" id="CAMXCT020000277">
    <property type="protein sequence ID" value="CAL1129907.1"/>
    <property type="molecule type" value="Genomic_DNA"/>
</dbReference>
<evidence type="ECO:0000313" key="4">
    <source>
        <dbReference type="Proteomes" id="UP001152797"/>
    </source>
</evidence>
<gene>
    <name evidence="2" type="ORF">C1SCF055_LOCUS4741</name>
</gene>
<evidence type="ECO:0000313" key="2">
    <source>
        <dbReference type="EMBL" id="CAI3976532.1"/>
    </source>
</evidence>
<feature type="compositionally biased region" description="Low complexity" evidence="1">
    <location>
        <begin position="516"/>
        <end position="530"/>
    </location>
</feature>
<evidence type="ECO:0000313" key="3">
    <source>
        <dbReference type="EMBL" id="CAL1129907.1"/>
    </source>
</evidence>
<dbReference type="Proteomes" id="UP001152797">
    <property type="component" value="Unassembled WGS sequence"/>
</dbReference>
<dbReference type="OrthoDB" id="426274at2759"/>
<dbReference type="AlphaFoldDB" id="A0A9P1BNC7"/>
<dbReference type="Gene3D" id="3.30.2130.10">
    <property type="entry name" value="VC0802-like"/>
    <property type="match status" value="1"/>
</dbReference>
<feature type="compositionally biased region" description="Acidic residues" evidence="1">
    <location>
        <begin position="534"/>
        <end position="549"/>
    </location>
</feature>
<feature type="region of interest" description="Disordered" evidence="1">
    <location>
        <begin position="426"/>
        <end position="502"/>
    </location>
</feature>
<keyword evidence="4" id="KW-1185">Reference proteome</keyword>
<accession>A0A9P1BNC7</accession>
<evidence type="ECO:0000256" key="1">
    <source>
        <dbReference type="SAM" id="MobiDB-lite"/>
    </source>
</evidence>
<sequence>MESDAIEWFDHQRRAPWPQRKVPGKNPSMPSEELVRLSVKGGRRDRPGAVPDWLYKALGFGSFVCATRTPDGVISVFIGESFLNKVELPATVEMERQWSSLRISKADTLHAGFKTVWEALEAAKIDVQLVSSPSCEWFLLPSKQLAMAVSGLLAAGHAICPAARLCGPLPAKLGRHEKCRRFAGAWKLTAGEESEVCESSCFRLQGACGVYVDLRPASGLKEEASCAGFLHLDESSRHRLVGFQPPTGEASTVQLSYEGDDLHEDVPRFGRRTWRRLPDSGTRAVVLELIGEPNRSLCRQGYWLIAGDRFARIIGLSNAGIIDRYCCSSLGQLEKMFGSECIAPELDSHYEVVSGILVTPGHFLVEHEVPRGQAEAGRTFLDVESGIGGKIELPSKIGGEVLHHGPKGIQRWRVLEWGFDPFTPGSAAISEEQLPPEQPLQKVAESKKNSEPTKLAEKTVRKKRKKEAEAAATVRSLPSKRRNGEKLVQEQLPQDETDDAPAAGRISISIKATATEAAPVAGAQVAEAPGTTEAPDDNVPDDKAEEELQERDPLPANFKFPQGYPPPPTSTPGSQFPGNFKFPAGYPPPDQASVATEEEKAAVLAAVASAAAAGALPSGTKQAVVIPSAVGGAPIVLSTYRTALEGMSASQIAEALSEQVLPARSSLPPASALIAAAGAAARLPVQQPLLMPGAFLPVAPLSLPPFLHLPPPMQATVLASSLPLPPPPPLQPSQAGAMKFDVDILTMKSEETFRLQQSCAVQRSRSEHFLPKIMHCPR</sequence>
<reference evidence="3" key="2">
    <citation type="submission" date="2024-04" db="EMBL/GenBank/DDBJ databases">
        <authorList>
            <person name="Chen Y."/>
            <person name="Shah S."/>
            <person name="Dougan E. K."/>
            <person name="Thang M."/>
            <person name="Chan C."/>
        </authorList>
    </citation>
    <scope>NUCLEOTIDE SEQUENCE [LARGE SCALE GENOMIC DNA]</scope>
</reference>
<organism evidence="2">
    <name type="scientific">Cladocopium goreaui</name>
    <dbReference type="NCBI Taxonomy" id="2562237"/>
    <lineage>
        <taxon>Eukaryota</taxon>
        <taxon>Sar</taxon>
        <taxon>Alveolata</taxon>
        <taxon>Dinophyceae</taxon>
        <taxon>Suessiales</taxon>
        <taxon>Symbiodiniaceae</taxon>
        <taxon>Cladocopium</taxon>
    </lineage>
</organism>
<feature type="region of interest" description="Disordered" evidence="1">
    <location>
        <begin position="516"/>
        <end position="575"/>
    </location>
</feature>
<dbReference type="EMBL" id="CAMXCT030000277">
    <property type="protein sequence ID" value="CAL4763844.1"/>
    <property type="molecule type" value="Genomic_DNA"/>
</dbReference>